<keyword evidence="6" id="KW-1278">Translocase</keyword>
<dbReference type="InterPro" id="IPR017900">
    <property type="entry name" value="4Fe4S_Fe_S_CS"/>
</dbReference>
<dbReference type="AlphaFoldDB" id="L1QGH0"/>
<evidence type="ECO:0000256" key="3">
    <source>
        <dbReference type="ARBA" id="ARBA00022719"/>
    </source>
</evidence>
<evidence type="ECO:0000313" key="14">
    <source>
        <dbReference type="Proteomes" id="UP000010420"/>
    </source>
</evidence>
<comment type="caution">
    <text evidence="13">The sequence shown here is derived from an EMBL/GenBank/DDBJ whole genome shotgun (WGS) entry which is preliminary data.</text>
</comment>
<dbReference type="PATRIC" id="fig|545697.3.peg.1614"/>
<evidence type="ECO:0000256" key="2">
    <source>
        <dbReference type="ARBA" id="ARBA00022485"/>
    </source>
</evidence>
<dbReference type="Gene3D" id="3.30.70.20">
    <property type="match status" value="1"/>
</dbReference>
<accession>L1QGH0</accession>
<keyword evidence="10" id="KW-0830">Ubiquinone</keyword>
<sequence>MKFLDTIIKNVFNKPKTINYPNEEKKNYEITRGHIEIDMDKCVLCGLCSKRCPTSAITVDRQNKEWKIDRLKCIQCGYCCESCGKKALTMKNEYIKPVDTEKIDEFSK</sequence>
<protein>
    <submittedName>
        <fullName evidence="13">4Fe-4S binding domain protein</fullName>
    </submittedName>
</protein>
<dbReference type="GO" id="GO:0051539">
    <property type="term" value="F:4 iron, 4 sulfur cluster binding"/>
    <property type="evidence" value="ECO:0007669"/>
    <property type="project" value="UniProtKB-KW"/>
</dbReference>
<organism evidence="13 14">
    <name type="scientific">Clostridium celatum DSM 1785</name>
    <dbReference type="NCBI Taxonomy" id="545697"/>
    <lineage>
        <taxon>Bacteria</taxon>
        <taxon>Bacillati</taxon>
        <taxon>Bacillota</taxon>
        <taxon>Clostridia</taxon>
        <taxon>Eubacteriales</taxon>
        <taxon>Clostridiaceae</taxon>
        <taxon>Clostridium</taxon>
    </lineage>
</organism>
<dbReference type="Proteomes" id="UP000010420">
    <property type="component" value="Unassembled WGS sequence"/>
</dbReference>
<dbReference type="GO" id="GO:0016651">
    <property type="term" value="F:oxidoreductase activity, acting on NAD(P)H"/>
    <property type="evidence" value="ECO:0007669"/>
    <property type="project" value="InterPro"/>
</dbReference>
<dbReference type="Pfam" id="PF00037">
    <property type="entry name" value="Fer4"/>
    <property type="match status" value="1"/>
</dbReference>
<dbReference type="GO" id="GO:0016020">
    <property type="term" value="C:membrane"/>
    <property type="evidence" value="ECO:0007669"/>
    <property type="project" value="InterPro"/>
</dbReference>
<keyword evidence="5" id="KW-0677">Repeat</keyword>
<keyword evidence="11" id="KW-0472">Membrane</keyword>
<dbReference type="PANTHER" id="PTHR10849:SF24">
    <property type="entry name" value="NADH-QUINONE OXIDOREDUCTASE SUBUNIT I 2"/>
    <property type="match status" value="1"/>
</dbReference>
<dbReference type="eggNOG" id="COG1143">
    <property type="taxonomic scope" value="Bacteria"/>
</dbReference>
<dbReference type="Gene3D" id="3.30.70.3270">
    <property type="match status" value="1"/>
</dbReference>
<feature type="domain" description="4Fe-4S ferredoxin-type" evidence="12">
    <location>
        <begin position="33"/>
        <end position="62"/>
    </location>
</feature>
<evidence type="ECO:0000256" key="1">
    <source>
        <dbReference type="ARBA" id="ARBA00022475"/>
    </source>
</evidence>
<evidence type="ECO:0000256" key="9">
    <source>
        <dbReference type="ARBA" id="ARBA00023027"/>
    </source>
</evidence>
<proteinExistence type="predicted"/>
<evidence type="ECO:0000256" key="7">
    <source>
        <dbReference type="ARBA" id="ARBA00023004"/>
    </source>
</evidence>
<evidence type="ECO:0000256" key="5">
    <source>
        <dbReference type="ARBA" id="ARBA00022737"/>
    </source>
</evidence>
<name>L1QGH0_9CLOT</name>
<dbReference type="HOGENOM" id="CLU_067218_4_6_9"/>
<feature type="domain" description="4Fe-4S ferredoxin-type" evidence="12">
    <location>
        <begin position="64"/>
        <end position="93"/>
    </location>
</feature>
<evidence type="ECO:0000256" key="11">
    <source>
        <dbReference type="ARBA" id="ARBA00023136"/>
    </source>
</evidence>
<dbReference type="PROSITE" id="PS00198">
    <property type="entry name" value="4FE4S_FER_1"/>
    <property type="match status" value="1"/>
</dbReference>
<evidence type="ECO:0000256" key="8">
    <source>
        <dbReference type="ARBA" id="ARBA00023014"/>
    </source>
</evidence>
<dbReference type="InterPro" id="IPR010226">
    <property type="entry name" value="NADH_quinone_OxRdtase_chainI"/>
</dbReference>
<reference evidence="13 14" key="1">
    <citation type="submission" date="2012-05" db="EMBL/GenBank/DDBJ databases">
        <authorList>
            <person name="Weinstock G."/>
            <person name="Sodergren E."/>
            <person name="Lobos E.A."/>
            <person name="Fulton L."/>
            <person name="Fulton R."/>
            <person name="Courtney L."/>
            <person name="Fronick C."/>
            <person name="O'Laughlin M."/>
            <person name="Godfrey J."/>
            <person name="Wilson R.M."/>
            <person name="Miner T."/>
            <person name="Farmer C."/>
            <person name="Delehaunty K."/>
            <person name="Cordes M."/>
            <person name="Minx P."/>
            <person name="Tomlinson C."/>
            <person name="Chen J."/>
            <person name="Wollam A."/>
            <person name="Pepin K.H."/>
            <person name="Bhonagiri V."/>
            <person name="Zhang X."/>
            <person name="Suruliraj S."/>
            <person name="Warren W."/>
            <person name="Mitreva M."/>
            <person name="Mardis E.R."/>
            <person name="Wilson R.K."/>
        </authorList>
    </citation>
    <scope>NUCLEOTIDE SEQUENCE [LARGE SCALE GENOMIC DNA]</scope>
    <source>
        <strain evidence="13 14">DSM 1785</strain>
    </source>
</reference>
<keyword evidence="1" id="KW-1003">Cell membrane</keyword>
<keyword evidence="14" id="KW-1185">Reference proteome</keyword>
<evidence type="ECO:0000256" key="6">
    <source>
        <dbReference type="ARBA" id="ARBA00022967"/>
    </source>
</evidence>
<gene>
    <name evidence="13" type="ORF">HMPREF0216_01639</name>
</gene>
<dbReference type="STRING" id="545697.HMPREF0216_01639"/>
<dbReference type="EMBL" id="AMEZ01000048">
    <property type="protein sequence ID" value="EKY27036.1"/>
    <property type="molecule type" value="Genomic_DNA"/>
</dbReference>
<dbReference type="GO" id="GO:0046872">
    <property type="term" value="F:metal ion binding"/>
    <property type="evidence" value="ECO:0007669"/>
    <property type="project" value="UniProtKB-KW"/>
</dbReference>
<keyword evidence="7" id="KW-0408">Iron</keyword>
<evidence type="ECO:0000259" key="12">
    <source>
        <dbReference type="PROSITE" id="PS51379"/>
    </source>
</evidence>
<evidence type="ECO:0000256" key="4">
    <source>
        <dbReference type="ARBA" id="ARBA00022723"/>
    </source>
</evidence>
<keyword evidence="4" id="KW-0479">Metal-binding</keyword>
<evidence type="ECO:0000256" key="10">
    <source>
        <dbReference type="ARBA" id="ARBA00023075"/>
    </source>
</evidence>
<dbReference type="GO" id="GO:0048038">
    <property type="term" value="F:quinone binding"/>
    <property type="evidence" value="ECO:0007669"/>
    <property type="project" value="UniProtKB-KW"/>
</dbReference>
<keyword evidence="3" id="KW-0874">Quinone</keyword>
<dbReference type="PROSITE" id="PS51379">
    <property type="entry name" value="4FE4S_FER_2"/>
    <property type="match status" value="2"/>
</dbReference>
<evidence type="ECO:0000313" key="13">
    <source>
        <dbReference type="EMBL" id="EKY27036.1"/>
    </source>
</evidence>
<dbReference type="PANTHER" id="PTHR10849">
    <property type="entry name" value="NADH DEHYDROGENASE UBIQUINONE IRON-SULFUR PROTEIN 8, MITOCHONDRIAL"/>
    <property type="match status" value="1"/>
</dbReference>
<keyword evidence="8" id="KW-0411">Iron-sulfur</keyword>
<keyword evidence="2" id="KW-0004">4Fe-4S</keyword>
<dbReference type="SUPFAM" id="SSF54862">
    <property type="entry name" value="4Fe-4S ferredoxins"/>
    <property type="match status" value="1"/>
</dbReference>
<dbReference type="InterPro" id="IPR017896">
    <property type="entry name" value="4Fe4S_Fe-S-bd"/>
</dbReference>
<keyword evidence="9" id="KW-0520">NAD</keyword>